<dbReference type="EMBL" id="JELW01000085">
    <property type="protein sequence ID" value="EXU95354.1"/>
    <property type="molecule type" value="Genomic_DNA"/>
</dbReference>
<evidence type="ECO:0000256" key="5">
    <source>
        <dbReference type="ARBA" id="ARBA00022781"/>
    </source>
</evidence>
<evidence type="ECO:0000313" key="11">
    <source>
        <dbReference type="EMBL" id="EXU95354.1"/>
    </source>
</evidence>
<feature type="transmembrane region" description="Helical" evidence="9">
    <location>
        <begin position="524"/>
        <end position="542"/>
    </location>
</feature>
<sequence>MSPLQNTPFRSADMSMVQLFVYNEISREVVTALGELGLCQFRDLNEDVSAFQRTFTQEIRRLQNVAGYFFVQIEKAGMMVHKLDLNDTHLASPSASEIDELVERSQKLEQQVSSLSDSYEALQELVVSLTEWRWVLREAGSFFDRTPSNMEGIRTSLRNDGVALLSDVGRHSTTSDVERSFSGMSTGFVAGVISRDRIATYERILWRTLRGNLYMRQSEILEPLPNPTTNEIVKKKVFLVFAHGEENVAKVRKISVFMGAGLYDVNEDYNLRGDQIQEVNNRFDDVQSVLRNTRATLEAELHQISQSLSAWMVLITKEKAIYTTLNLFSFDPARRILIAEGWCPTNDFPLIRSTLRDVTNQFGISTPSLIKEAIVDAYGTATYQEVNPAVHVIVTFPFLFAVMFGDFGHAVTMLAAALTMIYWEKPLQKITFDLFAMVFYGRYIMLVLAAFSLFTGLIYNDTFSKSLTLFDSAWMFKKPEGWRDKMVVSATLNSDGYRHPFGLDWAWHGAENELVFNNSYKMKMSIVLGWAHMTYSLCYAYINARHFKKPIDLWGNFIPEMIFFQAIFGYLVMCIIYKWSVDWLGTGAQPPGLLNMLIYMFLQPGTLDERLYSGQGYVQVTLLCIAFAQVPILLFLKPFYLRRQHNRARAQGYRGDGETSVVSGLDRGDESRALMEGQGNSFDEDDERVAVITQNIDEDPSEFEFGEVMIHQVIHTIEFCLNSVSHTASYLRLWALSLAHQQLSVVLWNMTLGRGMRIGGVVGVVMIVVCFYVWFFLTIVILVCTEGTSAMLHSLRLAWVESFSKFAEFAGWPFVPFSFKTLLEQSEELKFYLA</sequence>
<feature type="transmembrane region" description="Helical" evidence="9">
    <location>
        <begin position="434"/>
        <end position="459"/>
    </location>
</feature>
<evidence type="ECO:0000256" key="9">
    <source>
        <dbReference type="RuleBase" id="RU361189"/>
    </source>
</evidence>
<name>A0A014N6I6_9HYPO</name>
<reference evidence="11 12" key="1">
    <citation type="submission" date="2014-02" db="EMBL/GenBank/DDBJ databases">
        <title>The genome sequence of the entomopathogenic fungus Metarhizium robertsii ARSEF 2575.</title>
        <authorList>
            <person name="Giuliano Garisto Donzelli B."/>
            <person name="Roe B.A."/>
            <person name="Macmil S.L."/>
            <person name="Krasnoff S.B."/>
            <person name="Gibson D.M."/>
        </authorList>
    </citation>
    <scope>NUCLEOTIDE SEQUENCE [LARGE SCALE GENOMIC DNA]</scope>
    <source>
        <strain evidence="11 12">ARSEF 2575</strain>
    </source>
</reference>
<feature type="coiled-coil region" evidence="10">
    <location>
        <begin position="98"/>
        <end position="125"/>
    </location>
</feature>
<dbReference type="GO" id="GO:0000329">
    <property type="term" value="C:fungal-type vacuole membrane"/>
    <property type="evidence" value="ECO:0007669"/>
    <property type="project" value="TreeGrafter"/>
</dbReference>
<dbReference type="GO" id="GO:0000220">
    <property type="term" value="C:vacuolar proton-transporting V-type ATPase, V0 domain"/>
    <property type="evidence" value="ECO:0007669"/>
    <property type="project" value="InterPro"/>
</dbReference>
<keyword evidence="10" id="KW-0175">Coiled coil</keyword>
<dbReference type="Proteomes" id="UP000030151">
    <property type="component" value="Unassembled WGS sequence"/>
</dbReference>
<protein>
    <recommendedName>
        <fullName evidence="9">V-type proton ATPase subunit a</fullName>
    </recommendedName>
</protein>
<comment type="caution">
    <text evidence="11">The sequence shown here is derived from an EMBL/GenBank/DDBJ whole genome shotgun (WGS) entry which is preliminary data.</text>
</comment>
<dbReference type="InterPro" id="IPR002490">
    <property type="entry name" value="V-ATPase_116kDa_su"/>
</dbReference>
<feature type="transmembrane region" description="Helical" evidence="9">
    <location>
        <begin position="758"/>
        <end position="783"/>
    </location>
</feature>
<keyword evidence="5 9" id="KW-0375">Hydrogen ion transport</keyword>
<dbReference type="Pfam" id="PF01496">
    <property type="entry name" value="V_ATPase_I"/>
    <property type="match status" value="1"/>
</dbReference>
<evidence type="ECO:0000256" key="3">
    <source>
        <dbReference type="ARBA" id="ARBA00022448"/>
    </source>
</evidence>
<evidence type="ECO:0000256" key="6">
    <source>
        <dbReference type="ARBA" id="ARBA00022989"/>
    </source>
</evidence>
<dbReference type="GO" id="GO:0051117">
    <property type="term" value="F:ATPase binding"/>
    <property type="evidence" value="ECO:0007669"/>
    <property type="project" value="TreeGrafter"/>
</dbReference>
<feature type="transmembrane region" description="Helical" evidence="9">
    <location>
        <begin position="398"/>
        <end position="422"/>
    </location>
</feature>
<comment type="similarity">
    <text evidence="2 9">Belongs to the V-ATPase 116 kDa subunit family.</text>
</comment>
<dbReference type="InterPro" id="IPR026028">
    <property type="entry name" value="V-type_ATPase_116kDa_su_euka"/>
</dbReference>
<keyword evidence="7 9" id="KW-0406">Ion transport</keyword>
<evidence type="ECO:0000256" key="4">
    <source>
        <dbReference type="ARBA" id="ARBA00022692"/>
    </source>
</evidence>
<keyword evidence="3 9" id="KW-0813">Transport</keyword>
<keyword evidence="8 9" id="KW-0472">Membrane</keyword>
<keyword evidence="4 9" id="KW-0812">Transmembrane</keyword>
<proteinExistence type="inferred from homology"/>
<evidence type="ECO:0000256" key="10">
    <source>
        <dbReference type="SAM" id="Coils"/>
    </source>
</evidence>
<comment type="function">
    <text evidence="9">Essential component of the vacuolar proton pump (V-ATPase), a multimeric enzyme that catalyzes the translocation of protons across the membranes. Required for assembly and activity of the V-ATPase.</text>
</comment>
<evidence type="ECO:0000256" key="7">
    <source>
        <dbReference type="ARBA" id="ARBA00023065"/>
    </source>
</evidence>
<dbReference type="PIRSF" id="PIRSF001293">
    <property type="entry name" value="ATP6V0A1"/>
    <property type="match status" value="1"/>
</dbReference>
<gene>
    <name evidence="11" type="ORF">X797_011571</name>
</gene>
<dbReference type="GO" id="GO:0046961">
    <property type="term" value="F:proton-transporting ATPase activity, rotational mechanism"/>
    <property type="evidence" value="ECO:0007669"/>
    <property type="project" value="InterPro"/>
</dbReference>
<organism evidence="11 12">
    <name type="scientific">Metarhizium robertsii</name>
    <dbReference type="NCBI Taxonomy" id="568076"/>
    <lineage>
        <taxon>Eukaryota</taxon>
        <taxon>Fungi</taxon>
        <taxon>Dikarya</taxon>
        <taxon>Ascomycota</taxon>
        <taxon>Pezizomycotina</taxon>
        <taxon>Sordariomycetes</taxon>
        <taxon>Hypocreomycetidae</taxon>
        <taxon>Hypocreales</taxon>
        <taxon>Clavicipitaceae</taxon>
        <taxon>Metarhizium</taxon>
    </lineage>
</organism>
<evidence type="ECO:0000256" key="1">
    <source>
        <dbReference type="ARBA" id="ARBA00004141"/>
    </source>
</evidence>
<dbReference type="AlphaFoldDB" id="A0A014N6I6"/>
<dbReference type="GO" id="GO:0007035">
    <property type="term" value="P:vacuolar acidification"/>
    <property type="evidence" value="ECO:0007669"/>
    <property type="project" value="TreeGrafter"/>
</dbReference>
<accession>A0A014N6I6</accession>
<comment type="subcellular location">
    <subcellularLocation>
        <location evidence="1">Membrane</location>
        <topology evidence="1">Multi-pass membrane protein</topology>
    </subcellularLocation>
</comment>
<feature type="transmembrane region" description="Helical" evidence="9">
    <location>
        <begin position="616"/>
        <end position="636"/>
    </location>
</feature>
<dbReference type="HOGENOM" id="CLU_005230_0_1_1"/>
<dbReference type="PANTHER" id="PTHR11629">
    <property type="entry name" value="VACUOLAR PROTON ATPASES"/>
    <property type="match status" value="1"/>
</dbReference>
<feature type="transmembrane region" description="Helical" evidence="9">
    <location>
        <begin position="562"/>
        <end position="580"/>
    </location>
</feature>
<dbReference type="PANTHER" id="PTHR11629:SF63">
    <property type="entry name" value="V-TYPE PROTON ATPASE SUBUNIT A"/>
    <property type="match status" value="1"/>
</dbReference>
<evidence type="ECO:0000256" key="8">
    <source>
        <dbReference type="ARBA" id="ARBA00023136"/>
    </source>
</evidence>
<keyword evidence="6 9" id="KW-1133">Transmembrane helix</keyword>
<evidence type="ECO:0000256" key="2">
    <source>
        <dbReference type="ARBA" id="ARBA00009904"/>
    </source>
</evidence>
<evidence type="ECO:0000313" key="12">
    <source>
        <dbReference type="Proteomes" id="UP000030151"/>
    </source>
</evidence>